<sequence length="769" mass="82224">MSGVLASAVEAISRPFVSLFEKSGTGMEPELSELSKEEAGQTPDRQHLFRLFVGWVPKLFTEQDLLPLFQKYGDVRDIIILKDKVSSQPRGCAFVSYATKEEAEAAIHALDKGVHLPGALCPMEVRFARSHQYVPAGQGPQDNRQLFFTRAPVITTEEELKALFSQFGKVEEINLFRERRSFFSKGCGFITMATREQAMAAMQALDEKHLLGGSVTPLAVKWADPELQIKKRRAVEDSNTDNRMLFFAKVLRSAGEEEVKALFARYGRVVEVNLFRAFQGAPTTKGCGLVTMGSNDEAAAAIDALDSKHIWDGMEAPMVVKWMDAALQKRRRDEHLAAMRQGLVPSMSMSTDMWSGSSSRAGTSGGAAAAAAAAAAASRSGASLSQGKLLEAAAAAAAAKSGSDSAHAAAAAGSSDGVGLPAELPPVGCAPDAYKLFIGNIPKSYTEEELRPVFQSVGPVVELVVVRDKFTHESKGSAFVWYATRADADQAVLQLNLCRVLQDPSGEQVRPLVVRRANMRKPVAPLTHTLRVQTFESSVFALSIEIKPQQQQQQRHQSLSGVLDFVGLQQQQQQQQQQGMADLSLQLQPMGMQVQPDYRSFYGTPAAPYQAAGPGSAMDSSSSNILLSAAAPGQFSPAAALQQQQQPQQQQQYFIQQQQQQPALRAASAGGVVRGTASSPGGAAAAAAAAAAAGMGPVVQMSMQLTAMQMGVLTPQLFNIASMSGADISTVPVNGGVYYVSLTGAQSHVESARQLVGSVLAQLQMTGIM</sequence>
<dbReference type="InterPro" id="IPR035979">
    <property type="entry name" value="RBD_domain_sf"/>
</dbReference>
<evidence type="ECO:0000259" key="3">
    <source>
        <dbReference type="PROSITE" id="PS50102"/>
    </source>
</evidence>
<protein>
    <recommendedName>
        <fullName evidence="3">RRM domain-containing protein</fullName>
    </recommendedName>
</protein>
<dbReference type="SMART" id="SM00360">
    <property type="entry name" value="RRM"/>
    <property type="match status" value="4"/>
</dbReference>
<dbReference type="PROSITE" id="PS50102">
    <property type="entry name" value="RRM"/>
    <property type="match status" value="4"/>
</dbReference>
<organism evidence="4 5">
    <name type="scientific">Tetradesmus obliquus</name>
    <name type="common">Green alga</name>
    <name type="synonym">Acutodesmus obliquus</name>
    <dbReference type="NCBI Taxonomy" id="3088"/>
    <lineage>
        <taxon>Eukaryota</taxon>
        <taxon>Viridiplantae</taxon>
        <taxon>Chlorophyta</taxon>
        <taxon>core chlorophytes</taxon>
        <taxon>Chlorophyceae</taxon>
        <taxon>CS clade</taxon>
        <taxon>Sphaeropleales</taxon>
        <taxon>Scenedesmaceae</taxon>
        <taxon>Tetradesmus</taxon>
    </lineage>
</organism>
<dbReference type="SUPFAM" id="SSF54928">
    <property type="entry name" value="RNA-binding domain, RBD"/>
    <property type="match status" value="3"/>
</dbReference>
<dbReference type="Proteomes" id="UP001244341">
    <property type="component" value="Chromosome 17b"/>
</dbReference>
<dbReference type="PANTHER" id="PTHR48027">
    <property type="entry name" value="HETEROGENEOUS NUCLEAR RIBONUCLEOPROTEIN 87F-RELATED"/>
    <property type="match status" value="1"/>
</dbReference>
<accession>A0ABY8UUA0</accession>
<dbReference type="InterPro" id="IPR012677">
    <property type="entry name" value="Nucleotide-bd_a/b_plait_sf"/>
</dbReference>
<dbReference type="InterPro" id="IPR000504">
    <property type="entry name" value="RRM_dom"/>
</dbReference>
<reference evidence="4 5" key="1">
    <citation type="submission" date="2023-05" db="EMBL/GenBank/DDBJ databases">
        <title>A 100% complete, gapless, phased diploid assembly of the Scenedesmus obliquus UTEX 3031 genome.</title>
        <authorList>
            <person name="Biondi T.C."/>
            <person name="Hanschen E.R."/>
            <person name="Kwon T."/>
            <person name="Eng W."/>
            <person name="Kruse C.P.S."/>
            <person name="Koehler S.I."/>
            <person name="Kunde Y."/>
            <person name="Gleasner C.D."/>
            <person name="You Mak K.T."/>
            <person name="Polle J."/>
            <person name="Hovde B.T."/>
            <person name="Starkenburg S.R."/>
        </authorList>
    </citation>
    <scope>NUCLEOTIDE SEQUENCE [LARGE SCALE GENOMIC DNA]</scope>
    <source>
        <strain evidence="4 5">DOE0152z</strain>
    </source>
</reference>
<dbReference type="EMBL" id="CP126224">
    <property type="protein sequence ID" value="WIA23912.1"/>
    <property type="molecule type" value="Genomic_DNA"/>
</dbReference>
<dbReference type="InterPro" id="IPR052462">
    <property type="entry name" value="SLIRP/GR-RBP-like"/>
</dbReference>
<feature type="domain" description="RRM" evidence="3">
    <location>
        <begin position="434"/>
        <end position="519"/>
    </location>
</feature>
<keyword evidence="1 2" id="KW-0694">RNA-binding</keyword>
<evidence type="ECO:0000256" key="2">
    <source>
        <dbReference type="PROSITE-ProRule" id="PRU00176"/>
    </source>
</evidence>
<proteinExistence type="predicted"/>
<feature type="domain" description="RRM" evidence="3">
    <location>
        <begin position="49"/>
        <end position="130"/>
    </location>
</feature>
<evidence type="ECO:0000313" key="5">
    <source>
        <dbReference type="Proteomes" id="UP001244341"/>
    </source>
</evidence>
<dbReference type="Gene3D" id="3.30.70.330">
    <property type="match status" value="4"/>
</dbReference>
<keyword evidence="5" id="KW-1185">Reference proteome</keyword>
<evidence type="ECO:0000256" key="1">
    <source>
        <dbReference type="ARBA" id="ARBA00022884"/>
    </source>
</evidence>
<gene>
    <name evidence="4" type="ORF">OEZ85_013559</name>
</gene>
<name>A0ABY8UUA0_TETOB</name>
<dbReference type="Pfam" id="PF00076">
    <property type="entry name" value="RRM_1"/>
    <property type="match status" value="4"/>
</dbReference>
<feature type="domain" description="RRM" evidence="3">
    <location>
        <begin position="243"/>
        <end position="325"/>
    </location>
</feature>
<feature type="domain" description="RRM" evidence="3">
    <location>
        <begin position="144"/>
        <end position="225"/>
    </location>
</feature>
<evidence type="ECO:0000313" key="4">
    <source>
        <dbReference type="EMBL" id="WIA23912.1"/>
    </source>
</evidence>